<accession>A0AAE0K1A0</accession>
<dbReference type="EMBL" id="JAULSW010000011">
    <property type="protein sequence ID" value="KAK3367777.1"/>
    <property type="molecule type" value="Genomic_DNA"/>
</dbReference>
<evidence type="ECO:0000256" key="1">
    <source>
        <dbReference type="SAM" id="MobiDB-lite"/>
    </source>
</evidence>
<comment type="caution">
    <text evidence="3">The sequence shown here is derived from an EMBL/GenBank/DDBJ whole genome shotgun (WGS) entry which is preliminary data.</text>
</comment>
<protein>
    <recommendedName>
        <fullName evidence="5">Transmembrane protein</fullName>
    </recommendedName>
</protein>
<feature type="transmembrane region" description="Helical" evidence="2">
    <location>
        <begin position="255"/>
        <end position="275"/>
    </location>
</feature>
<feature type="transmembrane region" description="Helical" evidence="2">
    <location>
        <begin position="144"/>
        <end position="167"/>
    </location>
</feature>
<gene>
    <name evidence="3" type="ORF">B0H63DRAFT_529483</name>
</gene>
<feature type="transmembrane region" description="Helical" evidence="2">
    <location>
        <begin position="565"/>
        <end position="590"/>
    </location>
</feature>
<evidence type="ECO:0000256" key="2">
    <source>
        <dbReference type="SAM" id="Phobius"/>
    </source>
</evidence>
<evidence type="ECO:0000313" key="3">
    <source>
        <dbReference type="EMBL" id="KAK3367777.1"/>
    </source>
</evidence>
<name>A0AAE0K1A0_9PEZI</name>
<sequence>METSPPNYDASQQDVEPWAQVCSEAFQDHKVDTNLSYGHESDSNDTVPENTTPPAGDEVVSPPPRLAPILSETPTQPIETPPIHFPIRPAPISAKLRAIQPLIVLYSFSFVFNLLYYFFIYVVLINRDVQTPGVYWDAVKTNYVVSVLSQISALLTDATIIALLGALRPALASRLHGSSFASWVGLGASAWTTVFQVAAVGFFVNVWCGLRLSLPLVNLAFGSILKFQAVFEYYFIPSNISMLVYSGLITPDLRVLDVTIIPAADIAMFFLTWSASLLTNSRFAIDFPMDGCDSASGACRSVMLPGSLGLARQVKPLLNTSVYFGDVFAKVDTIRIESAPGMIVKYEVPDFDLLDFNITTDCVYAGAEVNNGLQVCVKQDGPSMLVGWSACPKSLLDTKQCTSNSTWRLAPLTSATRMSLYTQRTSTSYDRQSQSILNISPLGGSPPLQIPLNATDYTRILSHILIPSSTATQSDRDNIHALIYSVTWMHRTFLKSFPDDKNSSVTNLHNVLAVPVQFAVNANIFANYTAAERGFDTVLKFPLPEELRTTATGGTASSRLKIQWWTGWVFISTSAAVHLAVLGCIAWIVAGKEALPGQTGVQELDDLRMASGRQGVGYVVDRRAKEEGGKWMNPFSWFRKSKTREVGDRRGDPPVYTEEMRKDVKRRETMQEFALDPRLVGDVPAWRLAWGYRKENVRVTVNRG</sequence>
<evidence type="ECO:0008006" key="5">
    <source>
        <dbReference type="Google" id="ProtNLM"/>
    </source>
</evidence>
<dbReference type="AlphaFoldDB" id="A0AAE0K1A0"/>
<reference evidence="3" key="2">
    <citation type="submission" date="2023-06" db="EMBL/GenBank/DDBJ databases">
        <authorList>
            <consortium name="Lawrence Berkeley National Laboratory"/>
            <person name="Haridas S."/>
            <person name="Hensen N."/>
            <person name="Bonometti L."/>
            <person name="Westerberg I."/>
            <person name="Brannstrom I.O."/>
            <person name="Guillou S."/>
            <person name="Cros-Aarteil S."/>
            <person name="Calhoun S."/>
            <person name="Kuo A."/>
            <person name="Mondo S."/>
            <person name="Pangilinan J."/>
            <person name="Riley R."/>
            <person name="LaButti K."/>
            <person name="Andreopoulos B."/>
            <person name="Lipzen A."/>
            <person name="Chen C."/>
            <person name="Yanf M."/>
            <person name="Daum C."/>
            <person name="Ng V."/>
            <person name="Clum A."/>
            <person name="Steindorff A."/>
            <person name="Ohm R."/>
            <person name="Martin F."/>
            <person name="Silar P."/>
            <person name="Natvig D."/>
            <person name="Lalanne C."/>
            <person name="Gautier V."/>
            <person name="Ament-velasquez S.L."/>
            <person name="Kruys A."/>
            <person name="Hutchinson M.I."/>
            <person name="Powell A.J."/>
            <person name="Barry K."/>
            <person name="Miller A.N."/>
            <person name="Grigoriev I.V."/>
            <person name="Debuchy R."/>
            <person name="Gladieux P."/>
            <person name="Thoren M.H."/>
            <person name="Johannesson H."/>
        </authorList>
    </citation>
    <scope>NUCLEOTIDE SEQUENCE</scope>
    <source>
        <strain evidence="3">CBS 232.78</strain>
    </source>
</reference>
<feature type="region of interest" description="Disordered" evidence="1">
    <location>
        <begin position="33"/>
        <end position="62"/>
    </location>
</feature>
<evidence type="ECO:0000313" key="4">
    <source>
        <dbReference type="Proteomes" id="UP001285441"/>
    </source>
</evidence>
<feature type="transmembrane region" description="Helical" evidence="2">
    <location>
        <begin position="103"/>
        <end position="124"/>
    </location>
</feature>
<proteinExistence type="predicted"/>
<keyword evidence="4" id="KW-1185">Reference proteome</keyword>
<feature type="compositionally biased region" description="Polar residues" evidence="1">
    <location>
        <begin position="44"/>
        <end position="53"/>
    </location>
</feature>
<keyword evidence="2" id="KW-1133">Transmembrane helix</keyword>
<keyword evidence="2" id="KW-0812">Transmembrane</keyword>
<reference evidence="3" key="1">
    <citation type="journal article" date="2023" name="Mol. Phylogenet. Evol.">
        <title>Genome-scale phylogeny and comparative genomics of the fungal order Sordariales.</title>
        <authorList>
            <person name="Hensen N."/>
            <person name="Bonometti L."/>
            <person name="Westerberg I."/>
            <person name="Brannstrom I.O."/>
            <person name="Guillou S."/>
            <person name="Cros-Aarteil S."/>
            <person name="Calhoun S."/>
            <person name="Haridas S."/>
            <person name="Kuo A."/>
            <person name="Mondo S."/>
            <person name="Pangilinan J."/>
            <person name="Riley R."/>
            <person name="LaButti K."/>
            <person name="Andreopoulos B."/>
            <person name="Lipzen A."/>
            <person name="Chen C."/>
            <person name="Yan M."/>
            <person name="Daum C."/>
            <person name="Ng V."/>
            <person name="Clum A."/>
            <person name="Steindorff A."/>
            <person name="Ohm R.A."/>
            <person name="Martin F."/>
            <person name="Silar P."/>
            <person name="Natvig D.O."/>
            <person name="Lalanne C."/>
            <person name="Gautier V."/>
            <person name="Ament-Velasquez S.L."/>
            <person name="Kruys A."/>
            <person name="Hutchinson M.I."/>
            <person name="Powell A.J."/>
            <person name="Barry K."/>
            <person name="Miller A.N."/>
            <person name="Grigoriev I.V."/>
            <person name="Debuchy R."/>
            <person name="Gladieux P."/>
            <person name="Hiltunen Thoren M."/>
            <person name="Johannesson H."/>
        </authorList>
    </citation>
    <scope>NUCLEOTIDE SEQUENCE</scope>
    <source>
        <strain evidence="3">CBS 232.78</strain>
    </source>
</reference>
<keyword evidence="2" id="KW-0472">Membrane</keyword>
<feature type="transmembrane region" description="Helical" evidence="2">
    <location>
        <begin position="216"/>
        <end position="235"/>
    </location>
</feature>
<organism evidence="3 4">
    <name type="scientific">Podospora didyma</name>
    <dbReference type="NCBI Taxonomy" id="330526"/>
    <lineage>
        <taxon>Eukaryota</taxon>
        <taxon>Fungi</taxon>
        <taxon>Dikarya</taxon>
        <taxon>Ascomycota</taxon>
        <taxon>Pezizomycotina</taxon>
        <taxon>Sordariomycetes</taxon>
        <taxon>Sordariomycetidae</taxon>
        <taxon>Sordariales</taxon>
        <taxon>Podosporaceae</taxon>
        <taxon>Podospora</taxon>
    </lineage>
</organism>
<dbReference type="Proteomes" id="UP001285441">
    <property type="component" value="Unassembled WGS sequence"/>
</dbReference>
<feature type="transmembrane region" description="Helical" evidence="2">
    <location>
        <begin position="179"/>
        <end position="204"/>
    </location>
</feature>